<dbReference type="SMART" id="SM00028">
    <property type="entry name" value="TPR"/>
    <property type="match status" value="4"/>
</dbReference>
<dbReference type="PROSITE" id="PS50005">
    <property type="entry name" value="TPR"/>
    <property type="match status" value="2"/>
</dbReference>
<evidence type="ECO:0000259" key="2">
    <source>
        <dbReference type="Pfam" id="PF00931"/>
    </source>
</evidence>
<evidence type="ECO:0000256" key="1">
    <source>
        <dbReference type="PROSITE-ProRule" id="PRU00339"/>
    </source>
</evidence>
<dbReference type="Pfam" id="PF13424">
    <property type="entry name" value="TPR_12"/>
    <property type="match status" value="2"/>
</dbReference>
<sequence length="1004" mass="113485">MEILHFYLRLNKTDNNYVELRYFENNPNVYQKRSFALSEISDLIQLSERDYYVPLPEDYRKTGTKLFNWLDGNDRFFQQLLDQYRNKAVVLAISAGGNLAHLPWELLHDGKSFLVEKRPGIVPVRWVSSDSGNSLSIAAEPENRPLQMLFMAASPLKMEPVLDFEKEEASILSATKRQPLTLTVEESGCLEELGYLVEDYGKGYFDVLHLTGHATIKDGIPAFITESATGEAVESTADDIATELQFQLPKLIFLSGCRTGQAANCGAVPSMAECLLNAGANSVLGWGQKVLDTDATLAAATLYQALSSGKQLTESLALTYQALIKNKARDWHLLRLYIGDNFPGNLVTPLRTRGRKPAISRSSSTEFLDAAGKVKVPTRESFVGRRRQLQSCLRTLINPSSEKIGVLIHGMGGLGKSSLAARLCDRLTNFQRVVWVGEIDEPSLVNRLTEKLDSKELRETLQNPDEELKFRLKRVFGWLQETGDKPFLFILDDFEANLEPRNDSYILLPESAKVLSALVWSISESYGLDRIIITSRYDIESNYLQQFYKQPLEGMRGAELRKKLNSLATFNQDNQQKSQVEETLQAKAQQLADGNPRLLEWLDKILQSNVDIAAILNKLELDSGELREQVLAKELLQQMDDTMREMLQLGLVFELPVPREALESVCETIVDLDKYIDKAIALGLLEVSPDGSVRVPRILPLELSGDVESLSKKAAQVLYRLWWEEKETSTEEEKLEIHRLSLLGRETEIAVGIASVLVIFWNNRSRFKEAITLCKSTLNITEDYRILHQLARSEEGLGDLELAEQHYQQALELCSQEDEKEKTTIIHNFAGICKKLGNIDYALTLYQQSSKLSENIGYLQVKAASLHQIAGIYAQLSNMDKAIDFYRQSLELKEEIGDVQGKAVTLNNLADIYVQRGNADKAIKLCQQSLKLIKETSDEMGKAKVLAMLAQLLAYEKQEFTIALNYLHQSFEIFQHLKSPYIKMVRELIFEIELKQFLQKNVQA</sequence>
<dbReference type="InterPro" id="IPR024983">
    <property type="entry name" value="CHAT_dom"/>
</dbReference>
<dbReference type="OrthoDB" id="499447at2"/>
<protein>
    <submittedName>
        <fullName evidence="4">TPR repeat-containing protein</fullName>
    </submittedName>
</protein>
<evidence type="ECO:0000259" key="3">
    <source>
        <dbReference type="Pfam" id="PF12770"/>
    </source>
</evidence>
<dbReference type="Proteomes" id="UP000218418">
    <property type="component" value="Chromosome"/>
</dbReference>
<organism evidence="4 5">
    <name type="scientific">Calothrix parasitica NIES-267</name>
    <dbReference type="NCBI Taxonomy" id="1973488"/>
    <lineage>
        <taxon>Bacteria</taxon>
        <taxon>Bacillati</taxon>
        <taxon>Cyanobacteriota</taxon>
        <taxon>Cyanophyceae</taxon>
        <taxon>Nostocales</taxon>
        <taxon>Calotrichaceae</taxon>
        <taxon>Calothrix</taxon>
    </lineage>
</organism>
<evidence type="ECO:0000313" key="5">
    <source>
        <dbReference type="Proteomes" id="UP000218418"/>
    </source>
</evidence>
<dbReference type="AlphaFoldDB" id="A0A1Z4LMB8"/>
<feature type="domain" description="NB-ARC" evidence="2">
    <location>
        <begin position="393"/>
        <end position="494"/>
    </location>
</feature>
<dbReference type="Pfam" id="PF00931">
    <property type="entry name" value="NB-ARC"/>
    <property type="match status" value="1"/>
</dbReference>
<dbReference type="InterPro" id="IPR011990">
    <property type="entry name" value="TPR-like_helical_dom_sf"/>
</dbReference>
<dbReference type="SUPFAM" id="SSF48452">
    <property type="entry name" value="TPR-like"/>
    <property type="match status" value="1"/>
</dbReference>
<name>A0A1Z4LMB8_9CYAN</name>
<dbReference type="EMBL" id="AP018227">
    <property type="protein sequence ID" value="BAY82380.1"/>
    <property type="molecule type" value="Genomic_DNA"/>
</dbReference>
<dbReference type="Gene3D" id="1.25.40.10">
    <property type="entry name" value="Tetratricopeptide repeat domain"/>
    <property type="match status" value="1"/>
</dbReference>
<feature type="repeat" description="TPR" evidence="1">
    <location>
        <begin position="903"/>
        <end position="936"/>
    </location>
</feature>
<reference evidence="4 5" key="1">
    <citation type="submission" date="2017-06" db="EMBL/GenBank/DDBJ databases">
        <title>Genome sequencing of cyanobaciteial culture collection at National Institute for Environmental Studies (NIES).</title>
        <authorList>
            <person name="Hirose Y."/>
            <person name="Shimura Y."/>
            <person name="Fujisawa T."/>
            <person name="Nakamura Y."/>
            <person name="Kawachi M."/>
        </authorList>
    </citation>
    <scope>NUCLEOTIDE SEQUENCE [LARGE SCALE GENOMIC DNA]</scope>
    <source>
        <strain evidence="4 5">NIES-267</strain>
    </source>
</reference>
<keyword evidence="1" id="KW-0802">TPR repeat</keyword>
<feature type="repeat" description="TPR" evidence="1">
    <location>
        <begin position="863"/>
        <end position="896"/>
    </location>
</feature>
<dbReference type="InterPro" id="IPR019734">
    <property type="entry name" value="TPR_rpt"/>
</dbReference>
<dbReference type="Pfam" id="PF12770">
    <property type="entry name" value="CHAT"/>
    <property type="match status" value="1"/>
</dbReference>
<dbReference type="Gene3D" id="3.40.50.300">
    <property type="entry name" value="P-loop containing nucleotide triphosphate hydrolases"/>
    <property type="match status" value="1"/>
</dbReference>
<dbReference type="GO" id="GO:0043531">
    <property type="term" value="F:ADP binding"/>
    <property type="evidence" value="ECO:0007669"/>
    <property type="project" value="InterPro"/>
</dbReference>
<dbReference type="InterPro" id="IPR002182">
    <property type="entry name" value="NB-ARC"/>
</dbReference>
<dbReference type="Pfam" id="PF13181">
    <property type="entry name" value="TPR_8"/>
    <property type="match status" value="1"/>
</dbReference>
<dbReference type="SUPFAM" id="SSF52540">
    <property type="entry name" value="P-loop containing nucleoside triphosphate hydrolases"/>
    <property type="match status" value="1"/>
</dbReference>
<evidence type="ECO:0000313" key="4">
    <source>
        <dbReference type="EMBL" id="BAY82380.1"/>
    </source>
</evidence>
<proteinExistence type="predicted"/>
<dbReference type="InterPro" id="IPR027417">
    <property type="entry name" value="P-loop_NTPase"/>
</dbReference>
<feature type="domain" description="CHAT" evidence="3">
    <location>
        <begin position="63"/>
        <end position="330"/>
    </location>
</feature>
<dbReference type="PANTHER" id="PTHR10098">
    <property type="entry name" value="RAPSYN-RELATED"/>
    <property type="match status" value="1"/>
</dbReference>
<gene>
    <name evidence="4" type="ORF">NIES267_18600</name>
</gene>
<keyword evidence="5" id="KW-1185">Reference proteome</keyword>
<accession>A0A1Z4LMB8</accession>